<evidence type="ECO:0000259" key="9">
    <source>
        <dbReference type="Pfam" id="PF03372"/>
    </source>
</evidence>
<keyword evidence="8" id="KW-0234">DNA repair</keyword>
<dbReference type="PANTHER" id="PTHR15822">
    <property type="entry name" value="TRAF AND TNF RECEPTOR-ASSOCIATED PROTEIN"/>
    <property type="match status" value="1"/>
</dbReference>
<dbReference type="InterPro" id="IPR051547">
    <property type="entry name" value="TDP2-like"/>
</dbReference>
<proteinExistence type="predicted"/>
<comment type="cofactor">
    <cofactor evidence="2">
        <name>Mg(2+)</name>
        <dbReference type="ChEBI" id="CHEBI:18420"/>
    </cofactor>
</comment>
<evidence type="ECO:0000256" key="4">
    <source>
        <dbReference type="ARBA" id="ARBA00022723"/>
    </source>
</evidence>
<organism evidence="10 11">
    <name type="scientific">Photobacterium sanguinicancri</name>
    <dbReference type="NCBI Taxonomy" id="875932"/>
    <lineage>
        <taxon>Bacteria</taxon>
        <taxon>Pseudomonadati</taxon>
        <taxon>Pseudomonadota</taxon>
        <taxon>Gammaproteobacteria</taxon>
        <taxon>Vibrionales</taxon>
        <taxon>Vibrionaceae</taxon>
        <taxon>Photobacterium</taxon>
    </lineage>
</organism>
<evidence type="ECO:0000256" key="3">
    <source>
        <dbReference type="ARBA" id="ARBA00022722"/>
    </source>
</evidence>
<keyword evidence="7" id="KW-0460">Magnesium</keyword>
<evidence type="ECO:0000256" key="5">
    <source>
        <dbReference type="ARBA" id="ARBA00022763"/>
    </source>
</evidence>
<accession>A0ABX4FR25</accession>
<evidence type="ECO:0000313" key="11">
    <source>
        <dbReference type="Proteomes" id="UP000215999"/>
    </source>
</evidence>
<dbReference type="Pfam" id="PF03372">
    <property type="entry name" value="Exo_endo_phos"/>
    <property type="match status" value="1"/>
</dbReference>
<keyword evidence="6" id="KW-0378">Hydrolase</keyword>
<dbReference type="Gene3D" id="3.60.10.10">
    <property type="entry name" value="Endonuclease/exonuclease/phosphatase"/>
    <property type="match status" value="1"/>
</dbReference>
<dbReference type="PANTHER" id="PTHR15822:SF4">
    <property type="entry name" value="TYROSYL-DNA PHOSPHODIESTERASE 2"/>
    <property type="match status" value="1"/>
</dbReference>
<name>A0ABX4FR25_9GAMM</name>
<keyword evidence="5" id="KW-0227">DNA damage</keyword>
<dbReference type="EMBL" id="NOIF01000371">
    <property type="protein sequence ID" value="OZS41376.1"/>
    <property type="molecule type" value="Genomic_DNA"/>
</dbReference>
<keyword evidence="11" id="KW-1185">Reference proteome</keyword>
<dbReference type="RefSeq" id="WP_094959001.1">
    <property type="nucleotide sequence ID" value="NZ_NOIF01000371.1"/>
</dbReference>
<feature type="non-terminal residue" evidence="10">
    <location>
        <position position="1"/>
    </location>
</feature>
<sequence length="365" mass="41469">NQRPPPTSTKRQSAASAAGDKRQLIILCGVIILITIRDVDFLDQAAITQAIEPSAHTTTTLNKNPKTQSQQPSATLPTTITLMSWNLEWLTLTPFKYAPPRTTQDYQALARIFTDISPDILAFQEVDSLTALELVVPKEKYQFFFSDRQNKPSEIFNDVNQFTGFAVRNGLIIKDPQDVVATNKNPSARNAKLRYASYITLRSSPTAPPVHLLSVHLKSGCTVMSKNKPSSRKSKACRTLAQQLEVLSEWINNHHNQHVIIAGDFNHLLSSDYFWLQEQLDSSKEVLIPLTIATEANCFVKQTQVKKVRYRRYKQLIDHIFISQALLRQQRMPLQPSVQYRFKKSDVQQFQLTDHCPIISNIQLP</sequence>
<evidence type="ECO:0000256" key="1">
    <source>
        <dbReference type="ARBA" id="ARBA00001936"/>
    </source>
</evidence>
<evidence type="ECO:0000256" key="6">
    <source>
        <dbReference type="ARBA" id="ARBA00022801"/>
    </source>
</evidence>
<comment type="caution">
    <text evidence="10">The sequence shown here is derived from an EMBL/GenBank/DDBJ whole genome shotgun (WGS) entry which is preliminary data.</text>
</comment>
<dbReference type="SUPFAM" id="SSF56219">
    <property type="entry name" value="DNase I-like"/>
    <property type="match status" value="1"/>
</dbReference>
<gene>
    <name evidence="10" type="ORF">ASV53_24070</name>
</gene>
<evidence type="ECO:0000256" key="8">
    <source>
        <dbReference type="ARBA" id="ARBA00023204"/>
    </source>
</evidence>
<keyword evidence="3" id="KW-0540">Nuclease</keyword>
<evidence type="ECO:0000256" key="2">
    <source>
        <dbReference type="ARBA" id="ARBA00001946"/>
    </source>
</evidence>
<keyword evidence="4" id="KW-0479">Metal-binding</keyword>
<feature type="domain" description="Endonuclease/exonuclease/phosphatase" evidence="9">
    <location>
        <begin position="83"/>
        <end position="339"/>
    </location>
</feature>
<dbReference type="InterPro" id="IPR005135">
    <property type="entry name" value="Endo/exonuclease/phosphatase"/>
</dbReference>
<evidence type="ECO:0000313" key="10">
    <source>
        <dbReference type="EMBL" id="OZS41376.1"/>
    </source>
</evidence>
<protein>
    <recommendedName>
        <fullName evidence="9">Endonuclease/exonuclease/phosphatase domain-containing protein</fullName>
    </recommendedName>
</protein>
<dbReference type="InterPro" id="IPR036691">
    <property type="entry name" value="Endo/exonu/phosph_ase_sf"/>
</dbReference>
<dbReference type="Proteomes" id="UP000215999">
    <property type="component" value="Unassembled WGS sequence"/>
</dbReference>
<evidence type="ECO:0000256" key="7">
    <source>
        <dbReference type="ARBA" id="ARBA00022842"/>
    </source>
</evidence>
<comment type="cofactor">
    <cofactor evidence="1">
        <name>Mn(2+)</name>
        <dbReference type="ChEBI" id="CHEBI:29035"/>
    </cofactor>
</comment>
<reference evidence="10 11" key="1">
    <citation type="journal article" date="2016" name="Antonie Van Leeuwenhoek">
        <title>Photobacterium sanguinicancri sp. nov. isolated from marine animals.</title>
        <authorList>
            <person name="Gomez-Gil B."/>
            <person name="Roque A."/>
            <person name="Rotllant G."/>
            <person name="Romalde J.L."/>
            <person name="Doce A."/>
            <person name="Eggermont M."/>
            <person name="Defoirdt T."/>
        </authorList>
    </citation>
    <scope>NUCLEOTIDE SEQUENCE [LARGE SCALE GENOMIC DNA]</scope>
    <source>
        <strain evidence="10 11">CAIM 1827</strain>
    </source>
</reference>